<sequence>MGFKVIWSPEAVEDLDAHRWQQVSLGVRRIKINKKRG</sequence>
<proteinExistence type="predicted"/>
<gene>
    <name evidence="1" type="ORF">HS1_001293</name>
</gene>
<dbReference type="EMBL" id="CP013015">
    <property type="protein sequence ID" value="AMM41097.1"/>
    <property type="molecule type" value="Genomic_DNA"/>
</dbReference>
<name>A0A7U4QKM6_DESA2</name>
<dbReference type="KEGG" id="daw:HS1_001293"/>
<evidence type="ECO:0000313" key="2">
    <source>
        <dbReference type="Proteomes" id="UP000070560"/>
    </source>
</evidence>
<reference evidence="1 2" key="1">
    <citation type="submission" date="2015-10" db="EMBL/GenBank/DDBJ databases">
        <title>Candidatus Desulfofervidus auxilii, a hydrogenotrophic sulfate-reducing bacterium involved in the thermophilic anaerobic oxidation of methane.</title>
        <authorList>
            <person name="Krukenberg V."/>
            <person name="Richter M."/>
            <person name="Wegener G."/>
        </authorList>
    </citation>
    <scope>NUCLEOTIDE SEQUENCE [LARGE SCALE GENOMIC DNA]</scope>
    <source>
        <strain evidence="1 2">HS1</strain>
    </source>
</reference>
<organism evidence="1 2">
    <name type="scientific">Desulfofervidus auxilii</name>
    <dbReference type="NCBI Taxonomy" id="1621989"/>
    <lineage>
        <taxon>Bacteria</taxon>
        <taxon>Pseudomonadati</taxon>
        <taxon>Thermodesulfobacteriota</taxon>
        <taxon>Candidatus Desulfofervidia</taxon>
        <taxon>Candidatus Desulfofervidales</taxon>
        <taxon>Candidatus Desulfofervidaceae</taxon>
        <taxon>Candidatus Desulfofervidus</taxon>
    </lineage>
</organism>
<keyword evidence="2" id="KW-1185">Reference proteome</keyword>
<accession>A0A7U4QKM6</accession>
<dbReference type="AlphaFoldDB" id="A0A7U4QKM6"/>
<evidence type="ECO:0000313" key="1">
    <source>
        <dbReference type="EMBL" id="AMM41097.1"/>
    </source>
</evidence>
<protein>
    <submittedName>
        <fullName evidence="1">Uncharacterized protein</fullName>
    </submittedName>
</protein>
<dbReference type="Proteomes" id="UP000070560">
    <property type="component" value="Chromosome"/>
</dbReference>